<accession>A0ACB9QB77</accession>
<keyword evidence="2" id="KW-1185">Reference proteome</keyword>
<reference evidence="1 2" key="1">
    <citation type="journal article" date="2022" name="DNA Res.">
        <title>Chromosomal-level genome assembly of the orchid tree Bauhinia variegata (Leguminosae; Cercidoideae) supports the allotetraploid origin hypothesis of Bauhinia.</title>
        <authorList>
            <person name="Zhong Y."/>
            <person name="Chen Y."/>
            <person name="Zheng D."/>
            <person name="Pang J."/>
            <person name="Liu Y."/>
            <person name="Luo S."/>
            <person name="Meng S."/>
            <person name="Qian L."/>
            <person name="Wei D."/>
            <person name="Dai S."/>
            <person name="Zhou R."/>
        </authorList>
    </citation>
    <scope>NUCLEOTIDE SEQUENCE [LARGE SCALE GENOMIC DNA]</scope>
    <source>
        <strain evidence="1">BV-YZ2020</strain>
    </source>
</reference>
<organism evidence="1 2">
    <name type="scientific">Bauhinia variegata</name>
    <name type="common">Purple orchid tree</name>
    <name type="synonym">Phanera variegata</name>
    <dbReference type="NCBI Taxonomy" id="167791"/>
    <lineage>
        <taxon>Eukaryota</taxon>
        <taxon>Viridiplantae</taxon>
        <taxon>Streptophyta</taxon>
        <taxon>Embryophyta</taxon>
        <taxon>Tracheophyta</taxon>
        <taxon>Spermatophyta</taxon>
        <taxon>Magnoliopsida</taxon>
        <taxon>eudicotyledons</taxon>
        <taxon>Gunneridae</taxon>
        <taxon>Pentapetalae</taxon>
        <taxon>rosids</taxon>
        <taxon>fabids</taxon>
        <taxon>Fabales</taxon>
        <taxon>Fabaceae</taxon>
        <taxon>Cercidoideae</taxon>
        <taxon>Cercideae</taxon>
        <taxon>Bauhiniinae</taxon>
        <taxon>Bauhinia</taxon>
    </lineage>
</organism>
<protein>
    <submittedName>
        <fullName evidence="1">Uncharacterized protein</fullName>
    </submittedName>
</protein>
<evidence type="ECO:0000313" key="1">
    <source>
        <dbReference type="EMBL" id="KAI4358063.1"/>
    </source>
</evidence>
<dbReference type="EMBL" id="CM039426">
    <property type="protein sequence ID" value="KAI4358063.1"/>
    <property type="molecule type" value="Genomic_DNA"/>
</dbReference>
<sequence>MFPTRLSSAYAVCSDAAGVAGNVFAVALFVSPIPTFKQIVRNQSTQQFSGLPYIYALFNCLICLWYGSPFVSPGVTFVATVNSIGVLFQLVYIATFIMHANNAKRLKMLGSLIAVLSLFIVLVYASMRLFDGHSRQNLVIKTTSVQYMPFYLSLSTFLMSFSFFGYGALKDDPFIYVPNGIGIVLGLVQLLVYCYYSSANTSREDSRREALLDHHP</sequence>
<gene>
    <name evidence="1" type="ORF">L6164_001969</name>
</gene>
<evidence type="ECO:0000313" key="2">
    <source>
        <dbReference type="Proteomes" id="UP000828941"/>
    </source>
</evidence>
<proteinExistence type="predicted"/>
<dbReference type="Proteomes" id="UP000828941">
    <property type="component" value="Chromosome 1"/>
</dbReference>
<name>A0ACB9QB77_BAUVA</name>
<comment type="caution">
    <text evidence="1">The sequence shown here is derived from an EMBL/GenBank/DDBJ whole genome shotgun (WGS) entry which is preliminary data.</text>
</comment>